<dbReference type="AlphaFoldDB" id="A0A835QCE1"/>
<comment type="caution">
    <text evidence="1">The sequence shown here is derived from an EMBL/GenBank/DDBJ whole genome shotgun (WGS) entry which is preliminary data.</text>
</comment>
<sequence length="63" mass="7257">MPLMQRLGAWRMAEKMKEEKRFKAVDNAPANATKEVYASIFTSSKKVDFKETYSCRSLPLGRN</sequence>
<gene>
    <name evidence="1" type="ORF">HPP92_018136</name>
</gene>
<organism evidence="1 2">
    <name type="scientific">Vanilla planifolia</name>
    <name type="common">Vanilla</name>
    <dbReference type="NCBI Taxonomy" id="51239"/>
    <lineage>
        <taxon>Eukaryota</taxon>
        <taxon>Viridiplantae</taxon>
        <taxon>Streptophyta</taxon>
        <taxon>Embryophyta</taxon>
        <taxon>Tracheophyta</taxon>
        <taxon>Spermatophyta</taxon>
        <taxon>Magnoliopsida</taxon>
        <taxon>Liliopsida</taxon>
        <taxon>Asparagales</taxon>
        <taxon>Orchidaceae</taxon>
        <taxon>Vanilloideae</taxon>
        <taxon>Vanilleae</taxon>
        <taxon>Vanilla</taxon>
    </lineage>
</organism>
<dbReference type="OrthoDB" id="247013at2759"/>
<name>A0A835QCE1_VANPL</name>
<evidence type="ECO:0000313" key="1">
    <source>
        <dbReference type="EMBL" id="KAG0468808.1"/>
    </source>
</evidence>
<evidence type="ECO:0000313" key="2">
    <source>
        <dbReference type="Proteomes" id="UP000639772"/>
    </source>
</evidence>
<dbReference type="Proteomes" id="UP000639772">
    <property type="component" value="Chromosome 9"/>
</dbReference>
<protein>
    <submittedName>
        <fullName evidence="1">Uncharacterized protein</fullName>
    </submittedName>
</protein>
<reference evidence="1 2" key="1">
    <citation type="journal article" date="2020" name="Nat. Food">
        <title>A phased Vanilla planifolia genome enables genetic improvement of flavour and production.</title>
        <authorList>
            <person name="Hasing T."/>
            <person name="Tang H."/>
            <person name="Brym M."/>
            <person name="Khazi F."/>
            <person name="Huang T."/>
            <person name="Chambers A.H."/>
        </authorList>
    </citation>
    <scope>NUCLEOTIDE SEQUENCE [LARGE SCALE GENOMIC DNA]</scope>
    <source>
        <tissue evidence="1">Leaf</tissue>
    </source>
</reference>
<proteinExistence type="predicted"/>
<accession>A0A835QCE1</accession>
<dbReference type="EMBL" id="JADCNM010000009">
    <property type="protein sequence ID" value="KAG0468808.1"/>
    <property type="molecule type" value="Genomic_DNA"/>
</dbReference>